<dbReference type="EMBL" id="BPLQ01010205">
    <property type="protein sequence ID" value="GIY49133.1"/>
    <property type="molecule type" value="Genomic_DNA"/>
</dbReference>
<organism evidence="1 2">
    <name type="scientific">Caerostris darwini</name>
    <dbReference type="NCBI Taxonomy" id="1538125"/>
    <lineage>
        <taxon>Eukaryota</taxon>
        <taxon>Metazoa</taxon>
        <taxon>Ecdysozoa</taxon>
        <taxon>Arthropoda</taxon>
        <taxon>Chelicerata</taxon>
        <taxon>Arachnida</taxon>
        <taxon>Araneae</taxon>
        <taxon>Araneomorphae</taxon>
        <taxon>Entelegynae</taxon>
        <taxon>Araneoidea</taxon>
        <taxon>Araneidae</taxon>
        <taxon>Caerostris</taxon>
    </lineage>
</organism>
<comment type="caution">
    <text evidence="1">The sequence shown here is derived from an EMBL/GenBank/DDBJ whole genome shotgun (WGS) entry which is preliminary data.</text>
</comment>
<sequence length="106" mass="12298">MKSKRSRTVDFKTWEPHKRQWGKNCIHFMLRLVYRASIFALYVLTKSRQVASDILIGVKKELTADFRIIKTMGTDSGKSEVVHLDVWKCEAHFKILAIYSLPSNSP</sequence>
<dbReference type="Proteomes" id="UP001054837">
    <property type="component" value="Unassembled WGS sequence"/>
</dbReference>
<name>A0AAV4TRF7_9ARAC</name>
<accession>A0AAV4TRF7</accession>
<proteinExistence type="predicted"/>
<gene>
    <name evidence="1" type="ORF">CDAR_308421</name>
</gene>
<reference evidence="1 2" key="1">
    <citation type="submission" date="2021-06" db="EMBL/GenBank/DDBJ databases">
        <title>Caerostris darwini draft genome.</title>
        <authorList>
            <person name="Kono N."/>
            <person name="Arakawa K."/>
        </authorList>
    </citation>
    <scope>NUCLEOTIDE SEQUENCE [LARGE SCALE GENOMIC DNA]</scope>
</reference>
<protein>
    <recommendedName>
        <fullName evidence="3">Transposase</fullName>
    </recommendedName>
</protein>
<dbReference type="AlphaFoldDB" id="A0AAV4TRF7"/>
<evidence type="ECO:0000313" key="2">
    <source>
        <dbReference type="Proteomes" id="UP001054837"/>
    </source>
</evidence>
<keyword evidence="2" id="KW-1185">Reference proteome</keyword>
<evidence type="ECO:0008006" key="3">
    <source>
        <dbReference type="Google" id="ProtNLM"/>
    </source>
</evidence>
<evidence type="ECO:0000313" key="1">
    <source>
        <dbReference type="EMBL" id="GIY49133.1"/>
    </source>
</evidence>